<evidence type="ECO:0000313" key="2">
    <source>
        <dbReference type="EMBL" id="KAA9208733.1"/>
    </source>
</evidence>
<feature type="transmembrane region" description="Helical" evidence="1">
    <location>
        <begin position="39"/>
        <end position="63"/>
    </location>
</feature>
<comment type="caution">
    <text evidence="2">The sequence shown here is derived from an EMBL/GenBank/DDBJ whole genome shotgun (WGS) entry which is preliminary data.</text>
</comment>
<dbReference type="RefSeq" id="WP_123862361.1">
    <property type="nucleotide sequence ID" value="NZ_CP042597.1"/>
</dbReference>
<keyword evidence="1" id="KW-1133">Transmembrane helix</keyword>
<accession>A0A5N0Z264</accession>
<protein>
    <submittedName>
        <fullName evidence="2">Uncharacterized protein</fullName>
    </submittedName>
</protein>
<proteinExistence type="predicted"/>
<gene>
    <name evidence="2" type="ORF">F6X95_01210</name>
</gene>
<dbReference type="Proteomes" id="UP000326078">
    <property type="component" value="Unassembled WGS sequence"/>
</dbReference>
<evidence type="ECO:0000313" key="3">
    <source>
        <dbReference type="Proteomes" id="UP000326078"/>
    </source>
</evidence>
<keyword evidence="1" id="KW-0812">Transmembrane</keyword>
<reference evidence="2 3" key="1">
    <citation type="submission" date="2019-09" db="EMBL/GenBank/DDBJ databases">
        <title>Vancomyinc resistant enterococci isolated from farm animals in Switzerland.</title>
        <authorList>
            <person name="Stevens M.J.A."/>
            <person name="Stephan R."/>
            <person name="Morach M."/>
            <person name="Nuesch-Inderbinen M."/>
        </authorList>
    </citation>
    <scope>NUCLEOTIDE SEQUENCE [LARGE SCALE GENOMIC DNA]</scope>
    <source>
        <strain evidence="2 3">GH27</strain>
    </source>
</reference>
<keyword evidence="1" id="KW-0472">Membrane</keyword>
<dbReference type="EMBL" id="VYUT01000001">
    <property type="protein sequence ID" value="KAA9208733.1"/>
    <property type="molecule type" value="Genomic_DNA"/>
</dbReference>
<feature type="transmembrane region" description="Helical" evidence="1">
    <location>
        <begin position="6"/>
        <end position="27"/>
    </location>
</feature>
<sequence length="68" mass="7802">MYGQPILFLGIGGCLLVGNIFLLLSDYKYNLTSNKRPRSLWLNLFVLFLAIVLLVLGIIYFLMIHQQV</sequence>
<dbReference type="AlphaFoldDB" id="A0A5N0Z264"/>
<organism evidence="2 3">
    <name type="scientific">Enterococcus durans</name>
    <dbReference type="NCBI Taxonomy" id="53345"/>
    <lineage>
        <taxon>Bacteria</taxon>
        <taxon>Bacillati</taxon>
        <taxon>Bacillota</taxon>
        <taxon>Bacilli</taxon>
        <taxon>Lactobacillales</taxon>
        <taxon>Enterococcaceae</taxon>
        <taxon>Enterococcus</taxon>
    </lineage>
</organism>
<evidence type="ECO:0000256" key="1">
    <source>
        <dbReference type="SAM" id="Phobius"/>
    </source>
</evidence>
<name>A0A5N0Z264_9ENTE</name>